<keyword evidence="7" id="KW-1185">Reference proteome</keyword>
<evidence type="ECO:0000256" key="1">
    <source>
        <dbReference type="ARBA" id="ARBA00022603"/>
    </source>
</evidence>
<evidence type="ECO:0000313" key="7">
    <source>
        <dbReference type="Proteomes" id="UP000001514"/>
    </source>
</evidence>
<dbReference type="GO" id="GO:0042793">
    <property type="term" value="P:plastid transcription"/>
    <property type="evidence" value="ECO:0000318"/>
    <property type="project" value="GO_Central"/>
</dbReference>
<sequence>MVAAPPQPQVEEARQGVELMQPEYYTIGHLRHVRAYGVHFKEGPDGVGVYAAKDMTDIERPRVILEVPMEILVTVSSNLPWMFFPDIVPIGHPVFDVINSTDPETDYDIRLGCLLLLALEQDGNFWRLYGDYLPNQAESTDLLLATEEELDALQDSVLSQCIKDEQEKIQKKWEECFHPGAPLKLKRLARDSDRFKWAVGMARSRSHTLTMKIGSKVQVANIISPYADMLNHSFQPTCSLRWRACDRVLEVVVKAGQTIREGDEMTLDYLPKNPTRDYMHRFGFSSPVNPWNVVKFSGSVSIHRDSFLSAFGISGLGPNYYLRDDPMADGAVLAAARILPMWSDADLPFLPSMEKRAVRELQKECRQLLSAYPSSYEQDVKLMAAAGEDKSVRWKSALKYRSDEKLFLRKVVRILDVYLSRLLY</sequence>
<evidence type="ECO:0000256" key="3">
    <source>
        <dbReference type="ARBA" id="ARBA00022691"/>
    </source>
</evidence>
<dbReference type="AlphaFoldDB" id="D8SX31"/>
<dbReference type="SUPFAM" id="SSF82199">
    <property type="entry name" value="SET domain"/>
    <property type="match status" value="1"/>
</dbReference>
<keyword evidence="1" id="KW-0489">Methyltransferase</keyword>
<dbReference type="Gene3D" id="3.90.1420.10">
    <property type="entry name" value="Rubisco LSMT, substrate-binding domain"/>
    <property type="match status" value="1"/>
</dbReference>
<dbReference type="Pfam" id="PF00856">
    <property type="entry name" value="SET"/>
    <property type="match status" value="1"/>
</dbReference>
<dbReference type="GO" id="GO:0009658">
    <property type="term" value="P:chloroplast organization"/>
    <property type="evidence" value="ECO:0000318"/>
    <property type="project" value="GO_Central"/>
</dbReference>
<dbReference type="InterPro" id="IPR046341">
    <property type="entry name" value="SET_dom_sf"/>
</dbReference>
<dbReference type="FunFam" id="3.90.1410.10:FF:000010">
    <property type="entry name" value="Protein PLASTID TRANSCRIPTIONALLY ACTIVE 14"/>
    <property type="match status" value="1"/>
</dbReference>
<dbReference type="InParanoid" id="D8SX31"/>
<dbReference type="KEGG" id="smo:SELMODRAFT_126991"/>
<dbReference type="InterPro" id="IPR015353">
    <property type="entry name" value="Rubisco_LSMT_subst-bd"/>
</dbReference>
<keyword evidence="3" id="KW-0949">S-adenosyl-L-methionine</keyword>
<dbReference type="InterPro" id="IPR036464">
    <property type="entry name" value="Rubisco_LSMT_subst-bd_sf"/>
</dbReference>
<dbReference type="Gene3D" id="3.90.1410.10">
    <property type="entry name" value="set domain protein methyltransferase, domain 1"/>
    <property type="match status" value="1"/>
</dbReference>
<dbReference type="HOGENOM" id="CLU_027029_1_0_1"/>
<protein>
    <recommendedName>
        <fullName evidence="8">SET domain-containing protein</fullName>
    </recommendedName>
</protein>
<dbReference type="GO" id="GO:0009534">
    <property type="term" value="C:chloroplast thylakoid"/>
    <property type="evidence" value="ECO:0000318"/>
    <property type="project" value="GO_Central"/>
</dbReference>
<evidence type="ECO:0000259" key="5">
    <source>
        <dbReference type="Pfam" id="PF09273"/>
    </source>
</evidence>
<dbReference type="Proteomes" id="UP000001514">
    <property type="component" value="Unassembled WGS sequence"/>
</dbReference>
<dbReference type="GO" id="GO:0016279">
    <property type="term" value="F:protein-lysine N-methyltransferase activity"/>
    <property type="evidence" value="ECO:0000318"/>
    <property type="project" value="GO_Central"/>
</dbReference>
<dbReference type="InterPro" id="IPR050600">
    <property type="entry name" value="SETD3_SETD6_MTase"/>
</dbReference>
<keyword evidence="2" id="KW-0808">Transferase</keyword>
<dbReference type="EMBL" id="GL377650">
    <property type="protein sequence ID" value="EFJ11015.1"/>
    <property type="molecule type" value="Genomic_DNA"/>
</dbReference>
<dbReference type="OMA" id="NDICMAR"/>
<evidence type="ECO:0000313" key="6">
    <source>
        <dbReference type="EMBL" id="EFJ11015.1"/>
    </source>
</evidence>
<dbReference type="GO" id="GO:0032259">
    <property type="term" value="P:methylation"/>
    <property type="evidence" value="ECO:0007669"/>
    <property type="project" value="UniProtKB-KW"/>
</dbReference>
<dbReference type="STRING" id="88036.D8SX31"/>
<dbReference type="GO" id="GO:0010027">
    <property type="term" value="P:thylakoid membrane organization"/>
    <property type="evidence" value="ECO:0000318"/>
    <property type="project" value="GO_Central"/>
</dbReference>
<dbReference type="CDD" id="cd10527">
    <property type="entry name" value="SET_LSMT"/>
    <property type="match status" value="1"/>
</dbReference>
<dbReference type="GO" id="GO:0000427">
    <property type="term" value="C:plastid-encoded plastid RNA polymerase complex"/>
    <property type="evidence" value="ECO:0000318"/>
    <property type="project" value="GO_Central"/>
</dbReference>
<gene>
    <name evidence="6" type="ORF">SELMODRAFT_126991</name>
</gene>
<dbReference type="Pfam" id="PF09273">
    <property type="entry name" value="Rubis-subs-bind"/>
    <property type="match status" value="1"/>
</dbReference>
<dbReference type="Gramene" id="EFJ11015">
    <property type="protein sequence ID" value="EFJ11015"/>
    <property type="gene ID" value="SELMODRAFT_126991"/>
</dbReference>
<evidence type="ECO:0008006" key="8">
    <source>
        <dbReference type="Google" id="ProtNLM"/>
    </source>
</evidence>
<feature type="domain" description="Rubisco LSMT substrate-binding" evidence="5">
    <location>
        <begin position="345"/>
        <end position="405"/>
    </location>
</feature>
<evidence type="ECO:0000259" key="4">
    <source>
        <dbReference type="Pfam" id="PF00856"/>
    </source>
</evidence>
<dbReference type="FunCoup" id="D8SX31">
    <property type="interactions" value="1213"/>
</dbReference>
<evidence type="ECO:0000256" key="2">
    <source>
        <dbReference type="ARBA" id="ARBA00022679"/>
    </source>
</evidence>
<dbReference type="SUPFAM" id="SSF81822">
    <property type="entry name" value="RuBisCo LSMT C-terminal, substrate-binding domain"/>
    <property type="match status" value="1"/>
</dbReference>
<reference evidence="6 7" key="1">
    <citation type="journal article" date="2011" name="Science">
        <title>The Selaginella genome identifies genetic changes associated with the evolution of vascular plants.</title>
        <authorList>
            <person name="Banks J.A."/>
            <person name="Nishiyama T."/>
            <person name="Hasebe M."/>
            <person name="Bowman J.L."/>
            <person name="Gribskov M."/>
            <person name="dePamphilis C."/>
            <person name="Albert V.A."/>
            <person name="Aono N."/>
            <person name="Aoyama T."/>
            <person name="Ambrose B.A."/>
            <person name="Ashton N.W."/>
            <person name="Axtell M.J."/>
            <person name="Barker E."/>
            <person name="Barker M.S."/>
            <person name="Bennetzen J.L."/>
            <person name="Bonawitz N.D."/>
            <person name="Chapple C."/>
            <person name="Cheng C."/>
            <person name="Correa L.G."/>
            <person name="Dacre M."/>
            <person name="DeBarry J."/>
            <person name="Dreyer I."/>
            <person name="Elias M."/>
            <person name="Engstrom E.M."/>
            <person name="Estelle M."/>
            <person name="Feng L."/>
            <person name="Finet C."/>
            <person name="Floyd S.K."/>
            <person name="Frommer W.B."/>
            <person name="Fujita T."/>
            <person name="Gramzow L."/>
            <person name="Gutensohn M."/>
            <person name="Harholt J."/>
            <person name="Hattori M."/>
            <person name="Heyl A."/>
            <person name="Hirai T."/>
            <person name="Hiwatashi Y."/>
            <person name="Ishikawa M."/>
            <person name="Iwata M."/>
            <person name="Karol K.G."/>
            <person name="Koehler B."/>
            <person name="Kolukisaoglu U."/>
            <person name="Kubo M."/>
            <person name="Kurata T."/>
            <person name="Lalonde S."/>
            <person name="Li K."/>
            <person name="Li Y."/>
            <person name="Litt A."/>
            <person name="Lyons E."/>
            <person name="Manning G."/>
            <person name="Maruyama T."/>
            <person name="Michael T.P."/>
            <person name="Mikami K."/>
            <person name="Miyazaki S."/>
            <person name="Morinaga S."/>
            <person name="Murata T."/>
            <person name="Mueller-Roeber B."/>
            <person name="Nelson D.R."/>
            <person name="Obara M."/>
            <person name="Oguri Y."/>
            <person name="Olmstead R.G."/>
            <person name="Onodera N."/>
            <person name="Petersen B.L."/>
            <person name="Pils B."/>
            <person name="Prigge M."/>
            <person name="Rensing S.A."/>
            <person name="Riano-Pachon D.M."/>
            <person name="Roberts A.W."/>
            <person name="Sato Y."/>
            <person name="Scheller H.V."/>
            <person name="Schulz B."/>
            <person name="Schulz C."/>
            <person name="Shakirov E.V."/>
            <person name="Shibagaki N."/>
            <person name="Shinohara N."/>
            <person name="Shippen D.E."/>
            <person name="Soerensen I."/>
            <person name="Sotooka R."/>
            <person name="Sugimoto N."/>
            <person name="Sugita M."/>
            <person name="Sumikawa N."/>
            <person name="Tanurdzic M."/>
            <person name="Theissen G."/>
            <person name="Ulvskov P."/>
            <person name="Wakazuki S."/>
            <person name="Weng J.K."/>
            <person name="Willats W.W."/>
            <person name="Wipf D."/>
            <person name="Wolf P.G."/>
            <person name="Yang L."/>
            <person name="Zimmer A.D."/>
            <person name="Zhu Q."/>
            <person name="Mitros T."/>
            <person name="Hellsten U."/>
            <person name="Loque D."/>
            <person name="Otillar R."/>
            <person name="Salamov A."/>
            <person name="Schmutz J."/>
            <person name="Shapiro H."/>
            <person name="Lindquist E."/>
            <person name="Lucas S."/>
            <person name="Rokhsar D."/>
            <person name="Grigoriev I.V."/>
        </authorList>
    </citation>
    <scope>NUCLEOTIDE SEQUENCE [LARGE SCALE GENOMIC DNA]</scope>
</reference>
<dbReference type="PANTHER" id="PTHR13271:SF54">
    <property type="entry name" value="PROTEIN PLASTID TRANSCRIPTIONALLY ACTIVE 14"/>
    <property type="match status" value="1"/>
</dbReference>
<dbReference type="InterPro" id="IPR001214">
    <property type="entry name" value="SET_dom"/>
</dbReference>
<organism evidence="7">
    <name type="scientific">Selaginella moellendorffii</name>
    <name type="common">Spikemoss</name>
    <dbReference type="NCBI Taxonomy" id="88036"/>
    <lineage>
        <taxon>Eukaryota</taxon>
        <taxon>Viridiplantae</taxon>
        <taxon>Streptophyta</taxon>
        <taxon>Embryophyta</taxon>
        <taxon>Tracheophyta</taxon>
        <taxon>Lycopodiopsida</taxon>
        <taxon>Selaginellales</taxon>
        <taxon>Selaginellaceae</taxon>
        <taxon>Selaginella</taxon>
    </lineage>
</organism>
<name>D8SX31_SELML</name>
<dbReference type="PANTHER" id="PTHR13271">
    <property type="entry name" value="UNCHARACTERIZED PUTATIVE METHYLTRANSFERASE"/>
    <property type="match status" value="1"/>
</dbReference>
<feature type="domain" description="SET" evidence="4">
    <location>
        <begin position="166"/>
        <end position="269"/>
    </location>
</feature>
<dbReference type="eggNOG" id="ENOG502QV24">
    <property type="taxonomic scope" value="Eukaryota"/>
</dbReference>
<proteinExistence type="predicted"/>
<accession>D8SX31</accession>